<feature type="transmembrane region" description="Helical" evidence="7">
    <location>
        <begin position="191"/>
        <end position="215"/>
    </location>
</feature>
<dbReference type="InterPro" id="IPR048279">
    <property type="entry name" value="MdtK-like"/>
</dbReference>
<dbReference type="EMBL" id="JBHSAF010000014">
    <property type="protein sequence ID" value="MFC3914677.1"/>
    <property type="molecule type" value="Genomic_DNA"/>
</dbReference>
<keyword evidence="5 7" id="KW-1133">Transmembrane helix</keyword>
<feature type="transmembrane region" description="Helical" evidence="7">
    <location>
        <begin position="54"/>
        <end position="79"/>
    </location>
</feature>
<evidence type="ECO:0000256" key="1">
    <source>
        <dbReference type="ARBA" id="ARBA00004429"/>
    </source>
</evidence>
<dbReference type="InterPro" id="IPR002528">
    <property type="entry name" value="MATE_fam"/>
</dbReference>
<keyword evidence="6 7" id="KW-0472">Membrane</keyword>
<dbReference type="PANTHER" id="PTHR43549:SF3">
    <property type="entry name" value="MULTIDRUG RESISTANCE PROTEIN YPNP-RELATED"/>
    <property type="match status" value="1"/>
</dbReference>
<keyword evidence="4 7" id="KW-0812">Transmembrane</keyword>
<feature type="transmembrane region" description="Helical" evidence="7">
    <location>
        <begin position="412"/>
        <end position="434"/>
    </location>
</feature>
<accession>A0ABV8CR97</accession>
<evidence type="ECO:0000256" key="3">
    <source>
        <dbReference type="ARBA" id="ARBA00022475"/>
    </source>
</evidence>
<keyword evidence="9" id="KW-1185">Reference proteome</keyword>
<keyword evidence="2" id="KW-0813">Transport</keyword>
<sequence>MSEDVLHAPIRRHLVMTTLTMMVGMMAMMGFGLLDTWFISLLGTTPLAAISFTFPVTFSLISLMIGMGVGTSAILGRLIGSGQLAAARRMAVVALVVASSIMLLAALVGLLLAPHLFRWMGADSATLPLILHFMQIWFFGCSLLAISMVGNAIFRAFGNIRIPSLVMVVASLVNLLLDPVLIFGWGPVPALGLTGAALASVASWLTGSGMMLWMLTCRYRLLDSSGWQAHLAADVRQLLQIALPAALTNMLTPLATVLMTTLVAGFGREAVAAYGVGGRIESIACLFILTMSMVLPPFISQNQGAGRLDRVHLGYKEAIRLVCLVQLAIACVLFVLAPLLASWFSQEASVQSVISQYLRVLPLAYAAQGVIILTNSSFNAMHQPKRALGLSLMRFFVFYVPLSWLLAQWWQLSGVFFGGVLANLLCATLAYLWFNDSVNNMEPDEL</sequence>
<dbReference type="PIRSF" id="PIRSF006603">
    <property type="entry name" value="DinF"/>
    <property type="match status" value="1"/>
</dbReference>
<dbReference type="PANTHER" id="PTHR43549">
    <property type="entry name" value="MULTIDRUG RESISTANCE PROTEIN YPNP-RELATED"/>
    <property type="match status" value="1"/>
</dbReference>
<dbReference type="InterPro" id="IPR052031">
    <property type="entry name" value="Membrane_Transporter-Flippase"/>
</dbReference>
<feature type="transmembrane region" description="Helical" evidence="7">
    <location>
        <begin position="91"/>
        <end position="117"/>
    </location>
</feature>
<dbReference type="RefSeq" id="WP_377153827.1">
    <property type="nucleotide sequence ID" value="NZ_JBHSAF010000014.1"/>
</dbReference>
<proteinExistence type="predicted"/>
<evidence type="ECO:0000256" key="5">
    <source>
        <dbReference type="ARBA" id="ARBA00022989"/>
    </source>
</evidence>
<reference evidence="9" key="1">
    <citation type="journal article" date="2019" name="Int. J. Syst. Evol. Microbiol.">
        <title>The Global Catalogue of Microorganisms (GCM) 10K type strain sequencing project: providing services to taxonomists for standard genome sequencing and annotation.</title>
        <authorList>
            <consortium name="The Broad Institute Genomics Platform"/>
            <consortium name="The Broad Institute Genome Sequencing Center for Infectious Disease"/>
            <person name="Wu L."/>
            <person name="Ma J."/>
        </authorList>
    </citation>
    <scope>NUCLEOTIDE SEQUENCE [LARGE SCALE GENOMIC DNA]</scope>
    <source>
        <strain evidence="9">CCUG 54939</strain>
    </source>
</reference>
<evidence type="ECO:0000256" key="2">
    <source>
        <dbReference type="ARBA" id="ARBA00022448"/>
    </source>
</evidence>
<comment type="caution">
    <text evidence="8">The sequence shown here is derived from an EMBL/GenBank/DDBJ whole genome shotgun (WGS) entry which is preliminary data.</text>
</comment>
<evidence type="ECO:0000256" key="7">
    <source>
        <dbReference type="SAM" id="Phobius"/>
    </source>
</evidence>
<protein>
    <submittedName>
        <fullName evidence="8">MATE family efflux transporter</fullName>
    </submittedName>
</protein>
<comment type="subcellular location">
    <subcellularLocation>
        <location evidence="1">Cell inner membrane</location>
        <topology evidence="1">Multi-pass membrane protein</topology>
    </subcellularLocation>
</comment>
<evidence type="ECO:0000256" key="4">
    <source>
        <dbReference type="ARBA" id="ARBA00022692"/>
    </source>
</evidence>
<name>A0ABV8CR97_9GAMM</name>
<evidence type="ECO:0000313" key="8">
    <source>
        <dbReference type="EMBL" id="MFC3914677.1"/>
    </source>
</evidence>
<feature type="transmembrane region" description="Helical" evidence="7">
    <location>
        <begin position="129"/>
        <end position="153"/>
    </location>
</feature>
<dbReference type="NCBIfam" id="TIGR00797">
    <property type="entry name" value="matE"/>
    <property type="match status" value="1"/>
</dbReference>
<gene>
    <name evidence="8" type="ORF">ACFOSS_14585</name>
</gene>
<feature type="transmembrane region" description="Helical" evidence="7">
    <location>
        <begin position="387"/>
        <end position="406"/>
    </location>
</feature>
<evidence type="ECO:0000256" key="6">
    <source>
        <dbReference type="ARBA" id="ARBA00023136"/>
    </source>
</evidence>
<keyword evidence="3" id="KW-1003">Cell membrane</keyword>
<evidence type="ECO:0000313" key="9">
    <source>
        <dbReference type="Proteomes" id="UP001595692"/>
    </source>
</evidence>
<feature type="transmembrane region" description="Helical" evidence="7">
    <location>
        <begin position="246"/>
        <end position="267"/>
    </location>
</feature>
<feature type="transmembrane region" description="Helical" evidence="7">
    <location>
        <begin position="321"/>
        <end position="344"/>
    </location>
</feature>
<dbReference type="Pfam" id="PF01554">
    <property type="entry name" value="MatE"/>
    <property type="match status" value="2"/>
</dbReference>
<dbReference type="Proteomes" id="UP001595692">
    <property type="component" value="Unassembled WGS sequence"/>
</dbReference>
<organism evidence="8 9">
    <name type="scientific">Pseudaeromonas sharmana</name>
    <dbReference type="NCBI Taxonomy" id="328412"/>
    <lineage>
        <taxon>Bacteria</taxon>
        <taxon>Pseudomonadati</taxon>
        <taxon>Pseudomonadota</taxon>
        <taxon>Gammaproteobacteria</taxon>
        <taxon>Aeromonadales</taxon>
        <taxon>Aeromonadaceae</taxon>
        <taxon>Pseudaeromonas</taxon>
    </lineage>
</organism>
<feature type="transmembrane region" description="Helical" evidence="7">
    <location>
        <begin position="356"/>
        <end position="375"/>
    </location>
</feature>
<feature type="transmembrane region" description="Helical" evidence="7">
    <location>
        <begin position="279"/>
        <end position="300"/>
    </location>
</feature>
<feature type="transmembrane region" description="Helical" evidence="7">
    <location>
        <begin position="12"/>
        <end position="34"/>
    </location>
</feature>
<feature type="transmembrane region" description="Helical" evidence="7">
    <location>
        <begin position="165"/>
        <end position="185"/>
    </location>
</feature>